<evidence type="ECO:0000256" key="1">
    <source>
        <dbReference type="SAM" id="MobiDB-lite"/>
    </source>
</evidence>
<keyword evidence="3" id="KW-0732">Signal</keyword>
<dbReference type="OrthoDB" id="2796951at2759"/>
<dbReference type="GO" id="GO:0016787">
    <property type="term" value="F:hydrolase activity"/>
    <property type="evidence" value="ECO:0007669"/>
    <property type="project" value="UniProtKB-KW"/>
</dbReference>
<keyword evidence="5" id="KW-0378">Hydrolase</keyword>
<evidence type="ECO:0000313" key="5">
    <source>
        <dbReference type="EMBL" id="CDH55659.1"/>
    </source>
</evidence>
<name>A0A068S076_9FUNG</name>
<keyword evidence="2" id="KW-0472">Membrane</keyword>
<dbReference type="Pfam" id="PF16862">
    <property type="entry name" value="Glyco_hydro_79C"/>
    <property type="match status" value="1"/>
</dbReference>
<gene>
    <name evidence="5" type="ORF">LCOR_06777.1</name>
</gene>
<dbReference type="EMBL" id="CBTN010000031">
    <property type="protein sequence ID" value="CDH55659.1"/>
    <property type="molecule type" value="Genomic_DNA"/>
</dbReference>
<evidence type="ECO:0000259" key="4">
    <source>
        <dbReference type="Pfam" id="PF16862"/>
    </source>
</evidence>
<dbReference type="InterPro" id="IPR017853">
    <property type="entry name" value="GH"/>
</dbReference>
<dbReference type="InterPro" id="IPR052974">
    <property type="entry name" value="GH79_Enzymes"/>
</dbReference>
<dbReference type="InterPro" id="IPR031728">
    <property type="entry name" value="GlcAase_C"/>
</dbReference>
<keyword evidence="2" id="KW-1133">Transmembrane helix</keyword>
<dbReference type="VEuPathDB" id="FungiDB:LCOR_06777.1"/>
<dbReference type="PANTHER" id="PTHR36183">
    <property type="entry name" value="BETA-GLUCURONIDASE"/>
    <property type="match status" value="1"/>
</dbReference>
<proteinExistence type="predicted"/>
<evidence type="ECO:0000256" key="3">
    <source>
        <dbReference type="SAM" id="SignalP"/>
    </source>
</evidence>
<dbReference type="AlphaFoldDB" id="A0A068S076"/>
<organism evidence="5 6">
    <name type="scientific">Lichtheimia corymbifera JMRC:FSU:9682</name>
    <dbReference type="NCBI Taxonomy" id="1263082"/>
    <lineage>
        <taxon>Eukaryota</taxon>
        <taxon>Fungi</taxon>
        <taxon>Fungi incertae sedis</taxon>
        <taxon>Mucoromycota</taxon>
        <taxon>Mucoromycotina</taxon>
        <taxon>Mucoromycetes</taxon>
        <taxon>Mucorales</taxon>
        <taxon>Lichtheimiaceae</taxon>
        <taxon>Lichtheimia</taxon>
    </lineage>
</organism>
<dbReference type="PANTHER" id="PTHR36183:SF2">
    <property type="entry name" value="BETA-GLUCURONIDASE C-TERMINAL DOMAIN-CONTAINING PROTEIN"/>
    <property type="match status" value="1"/>
</dbReference>
<dbReference type="Proteomes" id="UP000027586">
    <property type="component" value="Unassembled WGS sequence"/>
</dbReference>
<dbReference type="Gene3D" id="3.20.20.80">
    <property type="entry name" value="Glycosidases"/>
    <property type="match status" value="1"/>
</dbReference>
<protein>
    <submittedName>
        <fullName evidence="5">Glycoside hydrolase family 79 protein</fullName>
    </submittedName>
</protein>
<comment type="caution">
    <text evidence="5">The sequence shown here is derived from an EMBL/GenBank/DDBJ whole genome shotgun (WGS) entry which is preliminary data.</text>
</comment>
<feature type="domain" description="Beta-glucuronidase C-terminal" evidence="4">
    <location>
        <begin position="415"/>
        <end position="509"/>
    </location>
</feature>
<keyword evidence="6" id="KW-1185">Reference proteome</keyword>
<feature type="transmembrane region" description="Helical" evidence="2">
    <location>
        <begin position="574"/>
        <end position="593"/>
    </location>
</feature>
<feature type="compositionally biased region" description="Low complexity" evidence="1">
    <location>
        <begin position="538"/>
        <end position="559"/>
    </location>
</feature>
<evidence type="ECO:0000256" key="2">
    <source>
        <dbReference type="SAM" id="Phobius"/>
    </source>
</evidence>
<evidence type="ECO:0000313" key="6">
    <source>
        <dbReference type="Proteomes" id="UP000027586"/>
    </source>
</evidence>
<feature type="region of interest" description="Disordered" evidence="1">
    <location>
        <begin position="538"/>
        <end position="564"/>
    </location>
</feature>
<accession>A0A068S076</accession>
<keyword evidence="2" id="KW-0812">Transmembrane</keyword>
<sequence>MKRTRLRFAATTAALLFIFNVPAQQDVVQLPSTASGISIPPYSHGIALEMGHWNNVFSTWNDKQSVTFLQLLRNLHDRRGALMIRLGGNSQDAVQLDESINTPVAKTGEQAVRTNSGATTYNIKVNSQMFRAMRQLSEVVGGLKWMFGLNFEHADDMQSAEQLGRLAVNILGGSTSNNSYDNVLYALQIGNEPDLYAKHGMRSPDWGVAEYTGEWLDWAHQLSQTFGTSQYRPDLFSGGVVCCTWQLQDLLDSGYFDSAKHMLNSVTVQRYSSNACFGVAKGTVNDYLSHDWITSQARDAYEKPVQRIVEEGKQVIMGETNTAACGGIQGISDTYVSTLWWVDWQLFLYSIGFSSIQLQLGGNNAHYNPMSKVGGSWVANPVYYGSLVTAEALGPSDSGARVVHVTSIEDQKVVYAIFHHDSLAYTVLINLDADNDASIPLQHPWKTKTLYAKRLVANSINERHDIHWAGQTLKGALDGMFKGDIHIDSIECSDEENCAIHVPKASVALVGPHFPNITETSVVDNPYDIGDLLNGTASSNSTSYNSNNPASSSGNNKNPLNVPQSHATSIHHQMAYFATAWMAILLAVVYHHIVL</sequence>
<dbReference type="SUPFAM" id="SSF51445">
    <property type="entry name" value="(Trans)glycosidases"/>
    <property type="match status" value="1"/>
</dbReference>
<feature type="signal peptide" evidence="3">
    <location>
        <begin position="1"/>
        <end position="25"/>
    </location>
</feature>
<feature type="chain" id="PRO_5001652833" evidence="3">
    <location>
        <begin position="26"/>
        <end position="595"/>
    </location>
</feature>
<reference evidence="5" key="1">
    <citation type="submission" date="2013-08" db="EMBL/GenBank/DDBJ databases">
        <title>Gene expansion shapes genome architecture in the human pathogen Lichtheimia corymbifera: an evolutionary genomics analysis in the ancient terrestrial Mucorales (Mucoromycotina).</title>
        <authorList>
            <person name="Schwartze V.U."/>
            <person name="Winter S."/>
            <person name="Shelest E."/>
            <person name="Marcet-Houben M."/>
            <person name="Horn F."/>
            <person name="Wehner S."/>
            <person name="Hoffmann K."/>
            <person name="Riege K."/>
            <person name="Sammeth M."/>
            <person name="Nowrousian M."/>
            <person name="Valiante V."/>
            <person name="Linde J."/>
            <person name="Jacobsen I.D."/>
            <person name="Marz M."/>
            <person name="Brakhage A.A."/>
            <person name="Gabaldon T."/>
            <person name="Bocker S."/>
            <person name="Voigt K."/>
        </authorList>
    </citation>
    <scope>NUCLEOTIDE SEQUENCE [LARGE SCALE GENOMIC DNA]</scope>
    <source>
        <strain evidence="5">FSU 9682</strain>
    </source>
</reference>